<evidence type="ECO:0000313" key="29">
    <source>
        <dbReference type="EMBL" id="KAG6493476.1"/>
    </source>
</evidence>
<dbReference type="PROSITE" id="PS00108">
    <property type="entry name" value="PROTEIN_KINASE_ST"/>
    <property type="match status" value="1"/>
</dbReference>
<keyword evidence="18" id="KW-0675">Receptor</keyword>
<evidence type="ECO:0000256" key="13">
    <source>
        <dbReference type="ARBA" id="ARBA00022741"/>
    </source>
</evidence>
<reference evidence="29 30" key="1">
    <citation type="submission" date="2020-08" db="EMBL/GenBank/DDBJ databases">
        <title>Plant Genome Project.</title>
        <authorList>
            <person name="Zhang R.-G."/>
        </authorList>
    </citation>
    <scope>NUCLEOTIDE SEQUENCE [LARGE SCALE GENOMIC DNA]</scope>
    <source>
        <tissue evidence="29">Rhizome</tissue>
    </source>
</reference>
<dbReference type="GO" id="GO:0005886">
    <property type="term" value="C:plasma membrane"/>
    <property type="evidence" value="ECO:0007669"/>
    <property type="project" value="UniProtKB-SubCell"/>
</dbReference>
<dbReference type="AlphaFoldDB" id="A0A8J5FZA5"/>
<keyword evidence="19" id="KW-0325">Glycoprotein</keyword>
<dbReference type="FunFam" id="3.30.200.20:FF:000432">
    <property type="entry name" value="LRR receptor-like serine/threonine-protein kinase EFR"/>
    <property type="match status" value="1"/>
</dbReference>
<dbReference type="CDD" id="cd14066">
    <property type="entry name" value="STKc_IRAK"/>
    <property type="match status" value="1"/>
</dbReference>
<feature type="transmembrane region" description="Helical" evidence="26">
    <location>
        <begin position="677"/>
        <end position="701"/>
    </location>
</feature>
<evidence type="ECO:0000256" key="18">
    <source>
        <dbReference type="ARBA" id="ARBA00023170"/>
    </source>
</evidence>
<name>A0A8J5FZA5_ZINOF</name>
<keyword evidence="6" id="KW-0723">Serine/threonine-protein kinase</keyword>
<dbReference type="InterPro" id="IPR051809">
    <property type="entry name" value="Plant_receptor-like_S/T_kinase"/>
</dbReference>
<feature type="signal peptide" evidence="27">
    <location>
        <begin position="1"/>
        <end position="23"/>
    </location>
</feature>
<evidence type="ECO:0000256" key="12">
    <source>
        <dbReference type="ARBA" id="ARBA00022737"/>
    </source>
</evidence>
<keyword evidence="16 26" id="KW-1133">Transmembrane helix</keyword>
<evidence type="ECO:0000256" key="10">
    <source>
        <dbReference type="ARBA" id="ARBA00022692"/>
    </source>
</evidence>
<dbReference type="EC" id="2.7.11.1" evidence="4"/>
<evidence type="ECO:0000256" key="7">
    <source>
        <dbReference type="ARBA" id="ARBA00022553"/>
    </source>
</evidence>
<evidence type="ECO:0000256" key="5">
    <source>
        <dbReference type="ARBA" id="ARBA00022475"/>
    </source>
</evidence>
<dbReference type="GO" id="GO:0009791">
    <property type="term" value="P:post-embryonic development"/>
    <property type="evidence" value="ECO:0007669"/>
    <property type="project" value="UniProtKB-ARBA"/>
</dbReference>
<evidence type="ECO:0000256" key="14">
    <source>
        <dbReference type="ARBA" id="ARBA00022777"/>
    </source>
</evidence>
<dbReference type="FunFam" id="3.80.10.10:FF:000095">
    <property type="entry name" value="LRR receptor-like serine/threonine-protein kinase GSO1"/>
    <property type="match status" value="1"/>
</dbReference>
<dbReference type="GO" id="GO:0004674">
    <property type="term" value="F:protein serine/threonine kinase activity"/>
    <property type="evidence" value="ECO:0007669"/>
    <property type="project" value="UniProtKB-KW"/>
</dbReference>
<protein>
    <recommendedName>
        <fullName evidence="24">Receptor kinase-like protein Xa21</fullName>
        <ecNumber evidence="4">2.7.11.1</ecNumber>
    </recommendedName>
</protein>
<dbReference type="SMART" id="SM00369">
    <property type="entry name" value="LRR_TYP"/>
    <property type="match status" value="10"/>
</dbReference>
<dbReference type="InterPro" id="IPR001611">
    <property type="entry name" value="Leu-rich_rpt"/>
</dbReference>
<evidence type="ECO:0000256" key="22">
    <source>
        <dbReference type="ARBA" id="ARBA00054320"/>
    </source>
</evidence>
<dbReference type="PROSITE" id="PS00107">
    <property type="entry name" value="PROTEIN_KINASE_ATP"/>
    <property type="match status" value="1"/>
</dbReference>
<evidence type="ECO:0000256" key="8">
    <source>
        <dbReference type="ARBA" id="ARBA00022614"/>
    </source>
</evidence>
<dbReference type="InterPro" id="IPR008271">
    <property type="entry name" value="Ser/Thr_kinase_AS"/>
</dbReference>
<dbReference type="Pfam" id="PF08263">
    <property type="entry name" value="LRRNT_2"/>
    <property type="match status" value="1"/>
</dbReference>
<evidence type="ECO:0000256" key="23">
    <source>
        <dbReference type="ARBA" id="ARBA00056628"/>
    </source>
</evidence>
<feature type="binding site" evidence="25">
    <location>
        <position position="765"/>
    </location>
    <ligand>
        <name>ATP</name>
        <dbReference type="ChEBI" id="CHEBI:30616"/>
    </ligand>
</feature>
<keyword evidence="15 25" id="KW-0067">ATP-binding</keyword>
<dbReference type="SMART" id="SM00365">
    <property type="entry name" value="LRR_SD22"/>
    <property type="match status" value="5"/>
</dbReference>
<comment type="catalytic activity">
    <reaction evidence="21">
        <text>L-seryl-[protein] + ATP = O-phospho-L-seryl-[protein] + ADP + H(+)</text>
        <dbReference type="Rhea" id="RHEA:17989"/>
        <dbReference type="Rhea" id="RHEA-COMP:9863"/>
        <dbReference type="Rhea" id="RHEA-COMP:11604"/>
        <dbReference type="ChEBI" id="CHEBI:15378"/>
        <dbReference type="ChEBI" id="CHEBI:29999"/>
        <dbReference type="ChEBI" id="CHEBI:30616"/>
        <dbReference type="ChEBI" id="CHEBI:83421"/>
        <dbReference type="ChEBI" id="CHEBI:456216"/>
        <dbReference type="EC" id="2.7.11.1"/>
    </reaction>
</comment>
<dbReference type="SMART" id="SM00220">
    <property type="entry name" value="S_TKc"/>
    <property type="match status" value="1"/>
</dbReference>
<keyword evidence="13 25" id="KW-0547">Nucleotide-binding</keyword>
<comment type="subcellular location">
    <subcellularLocation>
        <location evidence="1">Cell membrane</location>
        <topology evidence="1">Single-pass membrane protein</topology>
    </subcellularLocation>
    <subcellularLocation>
        <location evidence="2">Endoplasmic reticulum membrane</location>
        <topology evidence="2">Single-pass membrane protein</topology>
    </subcellularLocation>
</comment>
<dbReference type="EMBL" id="JACMSC010000013">
    <property type="protein sequence ID" value="KAG6493476.1"/>
    <property type="molecule type" value="Genomic_DNA"/>
</dbReference>
<dbReference type="FunFam" id="3.80.10.10:FF:000233">
    <property type="entry name" value="Leucine-rich repeat receptor-like protein kinase TDR"/>
    <property type="match status" value="1"/>
</dbReference>
<evidence type="ECO:0000256" key="17">
    <source>
        <dbReference type="ARBA" id="ARBA00023136"/>
    </source>
</evidence>
<comment type="similarity">
    <text evidence="3">Belongs to the protein kinase superfamily. Ser/Thr protein kinase family.</text>
</comment>
<evidence type="ECO:0000256" key="4">
    <source>
        <dbReference type="ARBA" id="ARBA00012513"/>
    </source>
</evidence>
<keyword evidence="30" id="KW-1185">Reference proteome</keyword>
<keyword evidence="11 27" id="KW-0732">Signal</keyword>
<evidence type="ECO:0000256" key="9">
    <source>
        <dbReference type="ARBA" id="ARBA00022679"/>
    </source>
</evidence>
<dbReference type="InterPro" id="IPR017441">
    <property type="entry name" value="Protein_kinase_ATP_BS"/>
</dbReference>
<evidence type="ECO:0000256" key="15">
    <source>
        <dbReference type="ARBA" id="ARBA00022840"/>
    </source>
</evidence>
<dbReference type="InterPro" id="IPR055414">
    <property type="entry name" value="LRR_R13L4/SHOC2-like"/>
</dbReference>
<comment type="caution">
    <text evidence="29">The sequence shown here is derived from an EMBL/GenBank/DDBJ whole genome shotgun (WGS) entry which is preliminary data.</text>
</comment>
<evidence type="ECO:0000256" key="3">
    <source>
        <dbReference type="ARBA" id="ARBA00008684"/>
    </source>
</evidence>
<keyword evidence="12" id="KW-0677">Repeat</keyword>
<keyword evidence="9" id="KW-0808">Transferase</keyword>
<feature type="domain" description="Protein kinase" evidence="28">
    <location>
        <begin position="736"/>
        <end position="1039"/>
    </location>
</feature>
<dbReference type="GO" id="GO:0005524">
    <property type="term" value="F:ATP binding"/>
    <property type="evidence" value="ECO:0007669"/>
    <property type="project" value="UniProtKB-UniRule"/>
</dbReference>
<evidence type="ECO:0000256" key="6">
    <source>
        <dbReference type="ARBA" id="ARBA00022527"/>
    </source>
</evidence>
<dbReference type="Pfam" id="PF13855">
    <property type="entry name" value="LRR_8"/>
    <property type="match status" value="2"/>
</dbReference>
<comment type="catalytic activity">
    <reaction evidence="20">
        <text>L-threonyl-[protein] + ATP = O-phospho-L-threonyl-[protein] + ADP + H(+)</text>
        <dbReference type="Rhea" id="RHEA:46608"/>
        <dbReference type="Rhea" id="RHEA-COMP:11060"/>
        <dbReference type="Rhea" id="RHEA-COMP:11605"/>
        <dbReference type="ChEBI" id="CHEBI:15378"/>
        <dbReference type="ChEBI" id="CHEBI:30013"/>
        <dbReference type="ChEBI" id="CHEBI:30616"/>
        <dbReference type="ChEBI" id="CHEBI:61977"/>
        <dbReference type="ChEBI" id="CHEBI:456216"/>
        <dbReference type="EC" id="2.7.11.1"/>
    </reaction>
</comment>
<keyword evidence="5" id="KW-1003">Cell membrane</keyword>
<evidence type="ECO:0000256" key="2">
    <source>
        <dbReference type="ARBA" id="ARBA00004389"/>
    </source>
</evidence>
<evidence type="ECO:0000256" key="19">
    <source>
        <dbReference type="ARBA" id="ARBA00023180"/>
    </source>
</evidence>
<keyword evidence="8" id="KW-0433">Leucine-rich repeat</keyword>
<keyword evidence="10 26" id="KW-0812">Transmembrane</keyword>
<evidence type="ECO:0000256" key="1">
    <source>
        <dbReference type="ARBA" id="ARBA00004162"/>
    </source>
</evidence>
<dbReference type="Proteomes" id="UP000734854">
    <property type="component" value="Unassembled WGS sequence"/>
</dbReference>
<keyword evidence="7" id="KW-0597">Phosphoprotein</keyword>
<evidence type="ECO:0000256" key="11">
    <source>
        <dbReference type="ARBA" id="ARBA00022729"/>
    </source>
</evidence>
<evidence type="ECO:0000313" key="30">
    <source>
        <dbReference type="Proteomes" id="UP000734854"/>
    </source>
</evidence>
<dbReference type="GO" id="GO:0005789">
    <property type="term" value="C:endoplasmic reticulum membrane"/>
    <property type="evidence" value="ECO:0007669"/>
    <property type="project" value="UniProtKB-SubCell"/>
</dbReference>
<dbReference type="InterPro" id="IPR013210">
    <property type="entry name" value="LRR_N_plant-typ"/>
</dbReference>
<evidence type="ECO:0000256" key="21">
    <source>
        <dbReference type="ARBA" id="ARBA00048679"/>
    </source>
</evidence>
<sequence length="1051" mass="114010">MRRLPLLALMIWFLLFASTAAKARIIHPSSSLLDSDDAAALLDFKEKLGGGGTSLLSWNGSTHFCTWQGVTCSRRHPERVTAIDLPAGGFVGPISPAVGNLSFLRSINLSSNALHGEIPSSIGRLRRLQYLDLSSNSIGGEIPMGMSNCSELRYIDLYENLIVGSTPPWLGSFTRLAVLNLGKNNITGVIPSSLTNASSLLTLVLYRNHIEGIIPEGLGHLTNLRFLQISGNNISDTIPTPLYNLTSLRYFAAAGNQLHGRLPADIGSTLSNLQVLFLSGNKFTGQIPASITNCSGLSMLAVSYNDFSGHLPAKTGRLTSLTLFNMGVNHFEAQTAEDWNFLSSLTNCSYLQQVYLDHNYKLGGVLPSAVANLSVGLQVLNVGGNAISGSIPSGIGNLVGLERLVLYENHFTGNIPEGIGRLRRLQWLTLDENNLSGKIPPSVGNLTQLYYLTAPYNTLRGPIPATIGRLQSLTYLVLSNNFLHGAIPEEVANLTVLSDTIDLRFNLLTGSLPSDLGNLKNVENFFVSGNRLRGQIPSTLGDCKVLEYLTLDANFFQGSIPSALGNLAGLKVLNLTKNNLTGEIPQTLSSIDGLQELYLSHNELSGAIPESLQNLSSLFSIDLSFNHLQGPVPTEGVFSNITLMSIVGNDGLCGGSQSLHLPACPAQPHGRRRSISVPLAVAIPTLCFCFLSAIVSVLVYCRKKHNKTRFTSSTSPFDGQYPMISYAELLRSTAGFDAANLIGRGRFGSVYKATLEHDNRTVAVKVFDLQQSGSSRSFLAECEALSRIRHRNLVKIVTCCSSIDSDGADFKALVFDFMANKSLDRWLHPQLEDDSREHEEVSNLSLIQRLNIAIDVTEALDYLHNNCNPPIVHCDLKPSNILLDEDMVAHVGDFGLAKLLPEAMSRSFTDSITNSIGLKGSIGYVPPEYAEGSPVSVSGDAYSFGILLLELLTGKSPVDEIFEEGLTLRRFVEMRGAMEIVDPALLLHDDGTIDWWNSVEECSTSLARIGLACTEQAPRDRMGMGDIVAQLRAVKNVFVKKIETTDNENGK</sequence>
<accession>A0A8J5FZA5</accession>
<keyword evidence="14" id="KW-0418">Kinase</keyword>
<feature type="chain" id="PRO_5035275879" description="Receptor kinase-like protein Xa21" evidence="27">
    <location>
        <begin position="24"/>
        <end position="1051"/>
    </location>
</feature>
<keyword evidence="17 26" id="KW-0472">Membrane</keyword>
<proteinExistence type="inferred from homology"/>
<dbReference type="InterPro" id="IPR003591">
    <property type="entry name" value="Leu-rich_rpt_typical-subtyp"/>
</dbReference>
<dbReference type="InterPro" id="IPR000719">
    <property type="entry name" value="Prot_kinase_dom"/>
</dbReference>
<dbReference type="PROSITE" id="PS50011">
    <property type="entry name" value="PROTEIN_KINASE_DOM"/>
    <property type="match status" value="1"/>
</dbReference>
<evidence type="ECO:0000259" key="28">
    <source>
        <dbReference type="PROSITE" id="PS50011"/>
    </source>
</evidence>
<dbReference type="Pfam" id="PF00560">
    <property type="entry name" value="LRR_1"/>
    <property type="match status" value="3"/>
</dbReference>
<gene>
    <name evidence="29" type="ORF">ZIOFF_048462</name>
</gene>
<evidence type="ECO:0000256" key="26">
    <source>
        <dbReference type="SAM" id="Phobius"/>
    </source>
</evidence>
<evidence type="ECO:0000256" key="24">
    <source>
        <dbReference type="ARBA" id="ARBA00072040"/>
    </source>
</evidence>
<dbReference type="PANTHER" id="PTHR27008">
    <property type="entry name" value="OS04G0122200 PROTEIN"/>
    <property type="match status" value="1"/>
</dbReference>
<evidence type="ECO:0000256" key="25">
    <source>
        <dbReference type="PROSITE-ProRule" id="PRU10141"/>
    </source>
</evidence>
<comment type="function">
    <text evidence="23">The processed protein kinase Xa21 chain released by protein cleavage after X.oryzae pv. oryzae protein Ax21 detection translocates into the nucleus where it can bind and regulate WRKY62, a transcription factor. Confers resistance to the bacterial pathogen X.oryzae pv. oryzae (Xoo).</text>
</comment>
<dbReference type="Pfam" id="PF23598">
    <property type="entry name" value="LRR_14"/>
    <property type="match status" value="1"/>
</dbReference>
<evidence type="ECO:0000256" key="20">
    <source>
        <dbReference type="ARBA" id="ARBA00047899"/>
    </source>
</evidence>
<comment type="function">
    <text evidence="22">Receptor kinase that detects X.oryzae pv. oryzae protein Ax21 to promote innate immunity. Following X.oryzae pv. oryzae protein Ax21 detection, undergoes cleavage, releasing the processed protein kinase Xa21 chain.</text>
</comment>
<evidence type="ECO:0000256" key="16">
    <source>
        <dbReference type="ARBA" id="ARBA00022989"/>
    </source>
</evidence>
<evidence type="ECO:0000256" key="27">
    <source>
        <dbReference type="SAM" id="SignalP"/>
    </source>
</evidence>
<organism evidence="29 30">
    <name type="scientific">Zingiber officinale</name>
    <name type="common">Ginger</name>
    <name type="synonym">Amomum zingiber</name>
    <dbReference type="NCBI Taxonomy" id="94328"/>
    <lineage>
        <taxon>Eukaryota</taxon>
        <taxon>Viridiplantae</taxon>
        <taxon>Streptophyta</taxon>
        <taxon>Embryophyta</taxon>
        <taxon>Tracheophyta</taxon>
        <taxon>Spermatophyta</taxon>
        <taxon>Magnoliopsida</taxon>
        <taxon>Liliopsida</taxon>
        <taxon>Zingiberales</taxon>
        <taxon>Zingiberaceae</taxon>
        <taxon>Zingiber</taxon>
    </lineage>
</organism>
<dbReference type="OrthoDB" id="676979at2759"/>
<dbReference type="PANTHER" id="PTHR27008:SF596">
    <property type="entry name" value="OS02G0215500 PROTEIN"/>
    <property type="match status" value="1"/>
</dbReference>
<dbReference type="Pfam" id="PF00069">
    <property type="entry name" value="Pkinase"/>
    <property type="match status" value="1"/>
</dbReference>
<dbReference type="FunFam" id="1.10.510.10:FF:000358">
    <property type="entry name" value="Putative leucine-rich repeat receptor-like serine/threonine-protein kinase"/>
    <property type="match status" value="1"/>
</dbReference>